<proteinExistence type="predicted"/>
<sequence length="84" mass="8072">MSAFAGAAGLSGTGGFAGFASAGPAPRRVAALPKPAPTARNRPSVFTAVGLAVWGAAVGTLVSAMASANSAVTRILILHAATPL</sequence>
<keyword evidence="3" id="KW-1185">Reference proteome</keyword>
<gene>
    <name evidence="2" type="ORF">GCM10011579_020120</name>
</gene>
<name>A0A917XYV2_9ACTN</name>
<protein>
    <submittedName>
        <fullName evidence="2">Uncharacterized protein</fullName>
    </submittedName>
</protein>
<dbReference type="Proteomes" id="UP000600365">
    <property type="component" value="Unassembled WGS sequence"/>
</dbReference>
<evidence type="ECO:0000313" key="3">
    <source>
        <dbReference type="Proteomes" id="UP000600365"/>
    </source>
</evidence>
<dbReference type="EMBL" id="BMMM01000003">
    <property type="protein sequence ID" value="GGN57664.1"/>
    <property type="molecule type" value="Genomic_DNA"/>
</dbReference>
<comment type="caution">
    <text evidence="2">The sequence shown here is derived from an EMBL/GenBank/DDBJ whole genome shotgun (WGS) entry which is preliminary data.</text>
</comment>
<evidence type="ECO:0000313" key="2">
    <source>
        <dbReference type="EMBL" id="GGN57664.1"/>
    </source>
</evidence>
<keyword evidence="1" id="KW-0812">Transmembrane</keyword>
<accession>A0A917XYV2</accession>
<reference evidence="2 3" key="1">
    <citation type="journal article" date="2014" name="Int. J. Syst. Evol. Microbiol.">
        <title>Complete genome sequence of Corynebacterium casei LMG S-19264T (=DSM 44701T), isolated from a smear-ripened cheese.</title>
        <authorList>
            <consortium name="US DOE Joint Genome Institute (JGI-PGF)"/>
            <person name="Walter F."/>
            <person name="Albersmeier A."/>
            <person name="Kalinowski J."/>
            <person name="Ruckert C."/>
        </authorList>
    </citation>
    <scope>NUCLEOTIDE SEQUENCE [LARGE SCALE GENOMIC DNA]</scope>
    <source>
        <strain evidence="2 3">CGMCC 4.7111</strain>
    </source>
</reference>
<keyword evidence="1" id="KW-0472">Membrane</keyword>
<organism evidence="2 3">
    <name type="scientific">Streptomyces albiflavescens</name>
    <dbReference type="NCBI Taxonomy" id="1623582"/>
    <lineage>
        <taxon>Bacteria</taxon>
        <taxon>Bacillati</taxon>
        <taxon>Actinomycetota</taxon>
        <taxon>Actinomycetes</taxon>
        <taxon>Kitasatosporales</taxon>
        <taxon>Streptomycetaceae</taxon>
        <taxon>Streptomyces</taxon>
    </lineage>
</organism>
<feature type="transmembrane region" description="Helical" evidence="1">
    <location>
        <begin position="46"/>
        <end position="66"/>
    </location>
</feature>
<keyword evidence="1" id="KW-1133">Transmembrane helix</keyword>
<evidence type="ECO:0000256" key="1">
    <source>
        <dbReference type="SAM" id="Phobius"/>
    </source>
</evidence>
<dbReference type="AlphaFoldDB" id="A0A917XYV2"/>